<dbReference type="Proteomes" id="UP001562457">
    <property type="component" value="Unassembled WGS sequence"/>
</dbReference>
<dbReference type="Pfam" id="PF01555">
    <property type="entry name" value="N6_N4_Mtase"/>
    <property type="match status" value="1"/>
</dbReference>
<evidence type="ECO:0000259" key="7">
    <source>
        <dbReference type="Pfam" id="PF01555"/>
    </source>
</evidence>
<dbReference type="PIRSF" id="PIRSF015855">
    <property type="entry name" value="TypeIII_Mtase_mKpnI"/>
    <property type="match status" value="1"/>
</dbReference>
<dbReference type="InterPro" id="IPR002052">
    <property type="entry name" value="DNA_methylase_N6_adenine_CS"/>
</dbReference>
<comment type="catalytic activity">
    <reaction evidence="6">
        <text>a 2'-deoxyadenosine in DNA + S-adenosyl-L-methionine = an N(6)-methyl-2'-deoxyadenosine in DNA + S-adenosyl-L-homocysteine + H(+)</text>
        <dbReference type="Rhea" id="RHEA:15197"/>
        <dbReference type="Rhea" id="RHEA-COMP:12418"/>
        <dbReference type="Rhea" id="RHEA-COMP:12419"/>
        <dbReference type="ChEBI" id="CHEBI:15378"/>
        <dbReference type="ChEBI" id="CHEBI:57856"/>
        <dbReference type="ChEBI" id="CHEBI:59789"/>
        <dbReference type="ChEBI" id="CHEBI:90615"/>
        <dbReference type="ChEBI" id="CHEBI:90616"/>
        <dbReference type="EC" id="2.1.1.72"/>
    </reaction>
</comment>
<dbReference type="SUPFAM" id="SSF53335">
    <property type="entry name" value="S-adenosyl-L-methionine-dependent methyltransferases"/>
    <property type="match status" value="1"/>
</dbReference>
<evidence type="ECO:0000313" key="8">
    <source>
        <dbReference type="EMBL" id="GAB0172414.1"/>
    </source>
</evidence>
<keyword evidence="3 8" id="KW-0489">Methyltransferase</keyword>
<evidence type="ECO:0000256" key="3">
    <source>
        <dbReference type="ARBA" id="ARBA00022603"/>
    </source>
</evidence>
<dbReference type="EC" id="2.1.1.72" evidence="2"/>
<evidence type="ECO:0000313" key="9">
    <source>
        <dbReference type="Proteomes" id="UP001562457"/>
    </source>
</evidence>
<evidence type="ECO:0000256" key="1">
    <source>
        <dbReference type="ARBA" id="ARBA00006594"/>
    </source>
</evidence>
<comment type="similarity">
    <text evidence="1">Belongs to the N(4)/N(6)-methyltransferase family.</text>
</comment>
<accession>A0ABQ0D241</accession>
<dbReference type="InterPro" id="IPR029063">
    <property type="entry name" value="SAM-dependent_MTases_sf"/>
</dbReference>
<organism evidence="8 9">
    <name type="scientific">Helicobacter trogontum</name>
    <dbReference type="NCBI Taxonomy" id="50960"/>
    <lineage>
        <taxon>Bacteria</taxon>
        <taxon>Pseudomonadati</taxon>
        <taxon>Campylobacterota</taxon>
        <taxon>Epsilonproteobacteria</taxon>
        <taxon>Campylobacterales</taxon>
        <taxon>Helicobacteraceae</taxon>
        <taxon>Helicobacter</taxon>
    </lineage>
</organism>
<dbReference type="PROSITE" id="PS00092">
    <property type="entry name" value="N6_MTASE"/>
    <property type="match status" value="1"/>
</dbReference>
<keyword evidence="5" id="KW-0949">S-adenosyl-L-methionine</keyword>
<feature type="domain" description="DNA methylase N-4/N-6" evidence="7">
    <location>
        <begin position="180"/>
        <end position="513"/>
    </location>
</feature>
<evidence type="ECO:0000256" key="4">
    <source>
        <dbReference type="ARBA" id="ARBA00022679"/>
    </source>
</evidence>
<sequence length="672" mass="76322">MIHKDEAIKKGIKIIDSKETHNPLFENLKANFPQTIKDNQVDLKAIATLLGLDTKANIQGYELTFTGKALANALYSTPSQKTLKLEETFTYHNLESCKHSKESNNAENKKDSNAEAVEMRNCGFQGMSEGVALEGNDRVNDTESAISHSNATQDNAQNFIIKGDNLDVLKILKSAYSEKIKMIYIDPPYNTKNDNFIYPDNFRKDYRAILQEVGLLEIDDEGNEIESETLQFFKNIQSTRTHSGWLSFMLPRLKLARDLLREDGVIFISIDDNEQANLKILCDEIFGEENFVACIVWRKRAGGGNDSKHMAIEQDYILSYAKNIDLLVTNGIERTNLKQYKQDSKGYYLEKPLNDTSLQDSVGLHYDIQLPNGKILKGDEHQWKMAEPTFLAKLECNEIIFKPNDKVYYKHYIDIDSNLVPPSIFYNLTLNADATKEMKELFGDKIFDTPKPTKLIKHLLTFAVIPNLNSNSDIILDFFAGSGTTAQAVMELNAQDKGNRKFILVQIDEEIIESKSKTAYDFCKNELGSKKPVISDITIERVKRAGEKIANANPDFTICFSVLNLSDKSELITDKQGTLGLLSNAELSPFDKALHLSLQSGKTLDKPLKPIFENKLYQCEDCLYLVACDKEVLEFLRKTQNEYIFIDGFEDLSLEYFLNLDSSLSDRLRIVY</sequence>
<dbReference type="GO" id="GO:0008168">
    <property type="term" value="F:methyltransferase activity"/>
    <property type="evidence" value="ECO:0007669"/>
    <property type="project" value="UniProtKB-KW"/>
</dbReference>
<evidence type="ECO:0000256" key="5">
    <source>
        <dbReference type="ARBA" id="ARBA00022691"/>
    </source>
</evidence>
<dbReference type="Gene3D" id="3.40.50.150">
    <property type="entry name" value="Vaccinia Virus protein VP39"/>
    <property type="match status" value="1"/>
</dbReference>
<keyword evidence="9" id="KW-1185">Reference proteome</keyword>
<dbReference type="InterPro" id="IPR002295">
    <property type="entry name" value="N4/N6-MTase_EcoPI_Mod-like"/>
</dbReference>
<gene>
    <name evidence="8" type="primary">mod</name>
    <name evidence="8" type="ORF">NHP164001_04270</name>
</gene>
<dbReference type="PRINTS" id="PR00506">
    <property type="entry name" value="D21N6MTFRASE"/>
</dbReference>
<evidence type="ECO:0000256" key="6">
    <source>
        <dbReference type="ARBA" id="ARBA00047942"/>
    </source>
</evidence>
<keyword evidence="4" id="KW-0808">Transferase</keyword>
<protein>
    <recommendedName>
        <fullName evidence="2">site-specific DNA-methyltransferase (adenine-specific)</fullName>
        <ecNumber evidence="2">2.1.1.72</ecNumber>
    </recommendedName>
</protein>
<comment type="caution">
    <text evidence="8">The sequence shown here is derived from an EMBL/GenBank/DDBJ whole genome shotgun (WGS) entry which is preliminary data.</text>
</comment>
<dbReference type="RefSeq" id="WP_369607178.1">
    <property type="nucleotide sequence ID" value="NZ_BAAFHN010000005.1"/>
</dbReference>
<name>A0ABQ0D241_9HELI</name>
<dbReference type="InterPro" id="IPR002941">
    <property type="entry name" value="DNA_methylase_N4/N6"/>
</dbReference>
<dbReference type="GO" id="GO:0032259">
    <property type="term" value="P:methylation"/>
    <property type="evidence" value="ECO:0007669"/>
    <property type="project" value="UniProtKB-KW"/>
</dbReference>
<dbReference type="EMBL" id="BAAFHN010000005">
    <property type="protein sequence ID" value="GAB0172414.1"/>
    <property type="molecule type" value="Genomic_DNA"/>
</dbReference>
<reference evidence="8 9" key="1">
    <citation type="submission" date="2024-06" db="EMBL/GenBank/DDBJ databases">
        <title>Draft genome sequence of Helicobacter trogontum NHP16-4001.</title>
        <authorList>
            <person name="Rimbara E."/>
            <person name="Suzuki M."/>
        </authorList>
    </citation>
    <scope>NUCLEOTIDE SEQUENCE [LARGE SCALE GENOMIC DNA]</scope>
    <source>
        <strain evidence="8 9">NHP16-4001</strain>
    </source>
</reference>
<evidence type="ECO:0000256" key="2">
    <source>
        <dbReference type="ARBA" id="ARBA00011900"/>
    </source>
</evidence>
<proteinExistence type="inferred from homology"/>